<dbReference type="SUPFAM" id="SSF54928">
    <property type="entry name" value="RNA-binding domain, RBD"/>
    <property type="match status" value="1"/>
</dbReference>
<feature type="domain" description="RRM" evidence="3">
    <location>
        <begin position="69"/>
        <end position="140"/>
    </location>
</feature>
<dbReference type="InterPro" id="IPR012677">
    <property type="entry name" value="Nucleotide-bd_a/b_plait_sf"/>
</dbReference>
<dbReference type="Gene3D" id="3.40.47.10">
    <property type="match status" value="1"/>
</dbReference>
<evidence type="ECO:0000256" key="2">
    <source>
        <dbReference type="ARBA" id="ARBA00022679"/>
    </source>
</evidence>
<keyword evidence="5" id="KW-1185">Reference proteome</keyword>
<comment type="caution">
    <text evidence="4">The sequence shown here is derived from an EMBL/GenBank/DDBJ whole genome shotgun (WGS) entry which is preliminary data.</text>
</comment>
<dbReference type="SMART" id="SM00360">
    <property type="entry name" value="RRM"/>
    <property type="match status" value="1"/>
</dbReference>
<evidence type="ECO:0000259" key="3">
    <source>
        <dbReference type="SMART" id="SM00360"/>
    </source>
</evidence>
<dbReference type="Proteomes" id="UP001472677">
    <property type="component" value="Unassembled WGS sequence"/>
</dbReference>
<dbReference type="InterPro" id="IPR014031">
    <property type="entry name" value="Ketoacyl_synth_C"/>
</dbReference>
<dbReference type="EMBL" id="JBBPBM010000007">
    <property type="protein sequence ID" value="KAK8574429.1"/>
    <property type="molecule type" value="Genomic_DNA"/>
</dbReference>
<dbReference type="InterPro" id="IPR016039">
    <property type="entry name" value="Thiolase-like"/>
</dbReference>
<name>A0ABR2F7Z0_9ROSI</name>
<dbReference type="EC" id="2.3.1.41" evidence="1"/>
<protein>
    <recommendedName>
        <fullName evidence="1">beta-ketoacyl-[acyl-carrier-protein] synthase I</fullName>
        <ecNumber evidence="1">2.3.1.41</ecNumber>
    </recommendedName>
</protein>
<dbReference type="PANTHER" id="PTHR11712">
    <property type="entry name" value="POLYKETIDE SYNTHASE-RELATED"/>
    <property type="match status" value="1"/>
</dbReference>
<dbReference type="InterPro" id="IPR035979">
    <property type="entry name" value="RBD_domain_sf"/>
</dbReference>
<dbReference type="Pfam" id="PF02801">
    <property type="entry name" value="Ketoacyl-synt_C"/>
    <property type="match status" value="1"/>
</dbReference>
<reference evidence="4 5" key="1">
    <citation type="journal article" date="2024" name="G3 (Bethesda)">
        <title>Genome assembly of Hibiscus sabdariffa L. provides insights into metabolisms of medicinal natural products.</title>
        <authorList>
            <person name="Kim T."/>
        </authorList>
    </citation>
    <scope>NUCLEOTIDE SEQUENCE [LARGE SCALE GENOMIC DNA]</scope>
    <source>
        <strain evidence="4">TK-2024</strain>
        <tissue evidence="4">Old leaves</tissue>
    </source>
</reference>
<dbReference type="Pfam" id="PF00076">
    <property type="entry name" value="RRM_1"/>
    <property type="match status" value="1"/>
</dbReference>
<sequence length="250" mass="28017">MEMNPEELRITLLKGVEAILDKAFDKFLSDFRNDLKVIRERVGGVDAQVSNDNVVEKGNNQDIKAKGSSIYIKGLPWNVTPRMLENEFKKIGPIKASGIQVHNQIGFCFAFVGFEMASSMQNVVVDPPNNHSFYSIVLVHWKHFVALMIFALEKPPDIFIGVGVLVTESYEHAMERKAPIIVEYLSRVVNCDSHHKTSTRAGDFGVSLYCERSFEDVGVSPEEINYINAHAISTFIGDLTEINTIIFYGG</sequence>
<evidence type="ECO:0000313" key="4">
    <source>
        <dbReference type="EMBL" id="KAK8574429.1"/>
    </source>
</evidence>
<keyword evidence="2" id="KW-0808">Transferase</keyword>
<dbReference type="Gene3D" id="3.30.70.330">
    <property type="match status" value="1"/>
</dbReference>
<dbReference type="PANTHER" id="PTHR11712:SF336">
    <property type="entry name" value="3-OXOACYL-[ACYL-CARRIER-PROTEIN] SYNTHASE, MITOCHONDRIAL"/>
    <property type="match status" value="1"/>
</dbReference>
<evidence type="ECO:0000256" key="1">
    <source>
        <dbReference type="ARBA" id="ARBA00013191"/>
    </source>
</evidence>
<dbReference type="InterPro" id="IPR000504">
    <property type="entry name" value="RRM_dom"/>
</dbReference>
<evidence type="ECO:0000313" key="5">
    <source>
        <dbReference type="Proteomes" id="UP001472677"/>
    </source>
</evidence>
<gene>
    <name evidence="4" type="ORF">V6N12_062123</name>
</gene>
<dbReference type="InterPro" id="IPR000794">
    <property type="entry name" value="Beta-ketoacyl_synthase"/>
</dbReference>
<organism evidence="4 5">
    <name type="scientific">Hibiscus sabdariffa</name>
    <name type="common">roselle</name>
    <dbReference type="NCBI Taxonomy" id="183260"/>
    <lineage>
        <taxon>Eukaryota</taxon>
        <taxon>Viridiplantae</taxon>
        <taxon>Streptophyta</taxon>
        <taxon>Embryophyta</taxon>
        <taxon>Tracheophyta</taxon>
        <taxon>Spermatophyta</taxon>
        <taxon>Magnoliopsida</taxon>
        <taxon>eudicotyledons</taxon>
        <taxon>Gunneridae</taxon>
        <taxon>Pentapetalae</taxon>
        <taxon>rosids</taxon>
        <taxon>malvids</taxon>
        <taxon>Malvales</taxon>
        <taxon>Malvaceae</taxon>
        <taxon>Malvoideae</taxon>
        <taxon>Hibiscus</taxon>
    </lineage>
</organism>
<dbReference type="SUPFAM" id="SSF53901">
    <property type="entry name" value="Thiolase-like"/>
    <property type="match status" value="1"/>
</dbReference>
<proteinExistence type="predicted"/>
<accession>A0ABR2F7Z0</accession>